<name>A0ABP9X781_9CHLR</name>
<dbReference type="EMBL" id="BAABRU010000038">
    <property type="protein sequence ID" value="GAA5531245.1"/>
    <property type="molecule type" value="Genomic_DNA"/>
</dbReference>
<keyword evidence="2" id="KW-1185">Reference proteome</keyword>
<gene>
    <name evidence="1" type="ORF">Hgul01_05070</name>
</gene>
<reference evidence="1 2" key="1">
    <citation type="submission" date="2024-02" db="EMBL/GenBank/DDBJ databases">
        <title>Herpetosiphon gulosus NBRC 112829.</title>
        <authorList>
            <person name="Ichikawa N."/>
            <person name="Katano-Makiyama Y."/>
            <person name="Hidaka K."/>
        </authorList>
    </citation>
    <scope>NUCLEOTIDE SEQUENCE [LARGE SCALE GENOMIC DNA]</scope>
    <source>
        <strain evidence="1 2">NBRC 112829</strain>
    </source>
</reference>
<sequence length="237" mass="27802">MKLIFPLIWLSIGHDSLIGAVMAEFVNRKTYVHLREVYQYELQICRLLQPIYESINVPVKRQWRSFPYEDYYPNGDDRHYRTYMPIIDIAVGPFAVYEQMIPWYDQLLQYSSLLITELIAYHASNIRLMHGFYESPTLETLTTYNQNARCFLSIEIEGFNRNPKHILGSIFNASSLGRLGIAVAWNDVQLRRFIGIQQHLNFLSVHKKGFFTTNNVLFILREQLEQAITTFSTHLQG</sequence>
<evidence type="ECO:0000313" key="1">
    <source>
        <dbReference type="EMBL" id="GAA5531245.1"/>
    </source>
</evidence>
<comment type="caution">
    <text evidence="1">The sequence shown here is derived from an EMBL/GenBank/DDBJ whole genome shotgun (WGS) entry which is preliminary data.</text>
</comment>
<dbReference type="Proteomes" id="UP001428290">
    <property type="component" value="Unassembled WGS sequence"/>
</dbReference>
<organism evidence="1 2">
    <name type="scientific">Herpetosiphon gulosus</name>
    <dbReference type="NCBI Taxonomy" id="1973496"/>
    <lineage>
        <taxon>Bacteria</taxon>
        <taxon>Bacillati</taxon>
        <taxon>Chloroflexota</taxon>
        <taxon>Chloroflexia</taxon>
        <taxon>Herpetosiphonales</taxon>
        <taxon>Herpetosiphonaceae</taxon>
        <taxon>Herpetosiphon</taxon>
    </lineage>
</organism>
<evidence type="ECO:0000313" key="2">
    <source>
        <dbReference type="Proteomes" id="UP001428290"/>
    </source>
</evidence>
<accession>A0ABP9X781</accession>
<proteinExistence type="predicted"/>
<protein>
    <submittedName>
        <fullName evidence="1">Uncharacterized protein</fullName>
    </submittedName>
</protein>